<proteinExistence type="predicted"/>
<dbReference type="GO" id="GO:0018580">
    <property type="term" value="F:nitronate monooxygenase activity"/>
    <property type="evidence" value="ECO:0007669"/>
    <property type="project" value="InterPro"/>
</dbReference>
<evidence type="ECO:0000313" key="7">
    <source>
        <dbReference type="Proteomes" id="UP000076603"/>
    </source>
</evidence>
<comment type="function">
    <text evidence="1">Nitronate monooxygenase that uses molecular oxygen to catalyze the oxidative denitrification of alkyl nitronates. Acts on propionate 3-nitronate (P3N), the presumed physiological substrate. Probably functions in the detoxification of P3N, a metabolic poison produced by plants and fungi as a defense mechanism.</text>
</comment>
<keyword evidence="5 6" id="KW-0560">Oxidoreductase</keyword>
<gene>
    <name evidence="6" type="ORF">CLMAG_00590</name>
</gene>
<accession>A0A162TTU1</accession>
<dbReference type="SUPFAM" id="SSF51412">
    <property type="entry name" value="Inosine monophosphate dehydrogenase (IMPDH)"/>
    <property type="match status" value="1"/>
</dbReference>
<keyword evidence="7" id="KW-1185">Reference proteome</keyword>
<dbReference type="STRING" id="1121326.CLMAG_00590"/>
<evidence type="ECO:0000313" key="6">
    <source>
        <dbReference type="EMBL" id="KZL93055.1"/>
    </source>
</evidence>
<keyword evidence="3" id="KW-0285">Flavoprotein</keyword>
<evidence type="ECO:0000256" key="4">
    <source>
        <dbReference type="ARBA" id="ARBA00022643"/>
    </source>
</evidence>
<dbReference type="Gene3D" id="3.20.20.70">
    <property type="entry name" value="Aldolase class I"/>
    <property type="match status" value="1"/>
</dbReference>
<dbReference type="OrthoDB" id="9778912at2"/>
<evidence type="ECO:0000256" key="3">
    <source>
        <dbReference type="ARBA" id="ARBA00022630"/>
    </source>
</evidence>
<dbReference type="InterPro" id="IPR013785">
    <property type="entry name" value="Aldolase_TIM"/>
</dbReference>
<dbReference type="CDD" id="cd04730">
    <property type="entry name" value="NPD_like"/>
    <property type="match status" value="1"/>
</dbReference>
<keyword evidence="6" id="KW-0503">Monooxygenase</keyword>
<sequence>MKLPPLIIGELKAKVPIIQGGMGVGVSGYKLSSAVANEGGIGVISGVQIGYREPDFETNTKEANIRGLKKEIRMARELSPKGILGVNLMVAINNYEDMVKACVEEGIDIIISGAGLPLSLPKLVEGSNVKIAPIVSSGKAAALIVKQWTKKYSRMPDIVVVEGPKAGGHLGFKREQLTDGDTSLEEIVPEVIEALKPFESEYNKSIPVVAAGGIFSGEDIIRFIKLGASGVQMGTRFVATEECDADIDYKKAYVNSSKDDIKIIQSPVGLPGRAIKNDFIDQVEIERISPKKCFNCLKKCNPKETPYCISKALIEAVKGNIQEGLIFSGSSAYKIDKIVTVKELIDELVSDAEEVYNG</sequence>
<dbReference type="InterPro" id="IPR004136">
    <property type="entry name" value="NMO"/>
</dbReference>
<dbReference type="EMBL" id="LWAE01000001">
    <property type="protein sequence ID" value="KZL93055.1"/>
    <property type="molecule type" value="Genomic_DNA"/>
</dbReference>
<evidence type="ECO:0000256" key="5">
    <source>
        <dbReference type="ARBA" id="ARBA00023002"/>
    </source>
</evidence>
<comment type="caution">
    <text evidence="6">The sequence shown here is derived from an EMBL/GenBank/DDBJ whole genome shotgun (WGS) entry which is preliminary data.</text>
</comment>
<name>A0A162TTU1_9CLOT</name>
<evidence type="ECO:0000256" key="2">
    <source>
        <dbReference type="ARBA" id="ARBA00013457"/>
    </source>
</evidence>
<dbReference type="PANTHER" id="PTHR32332:SF18">
    <property type="entry name" value="2-NITROPROPANE DIOXYGENASE"/>
    <property type="match status" value="1"/>
</dbReference>
<protein>
    <recommendedName>
        <fullName evidence="2">Probable nitronate monooxygenase</fullName>
    </recommendedName>
</protein>
<evidence type="ECO:0000256" key="1">
    <source>
        <dbReference type="ARBA" id="ARBA00003535"/>
    </source>
</evidence>
<dbReference type="PANTHER" id="PTHR32332">
    <property type="entry name" value="2-NITROPROPANE DIOXYGENASE"/>
    <property type="match status" value="1"/>
</dbReference>
<keyword evidence="4" id="KW-0288">FMN</keyword>
<dbReference type="RefSeq" id="WP_066616330.1">
    <property type="nucleotide sequence ID" value="NZ_FQXL01000034.1"/>
</dbReference>
<dbReference type="Proteomes" id="UP000076603">
    <property type="component" value="Unassembled WGS sequence"/>
</dbReference>
<dbReference type="PATRIC" id="fig|1121326.3.peg.46"/>
<dbReference type="Pfam" id="PF03060">
    <property type="entry name" value="NMO"/>
    <property type="match status" value="1"/>
</dbReference>
<organism evidence="6 7">
    <name type="scientific">Clostridium magnum DSM 2767</name>
    <dbReference type="NCBI Taxonomy" id="1121326"/>
    <lineage>
        <taxon>Bacteria</taxon>
        <taxon>Bacillati</taxon>
        <taxon>Bacillota</taxon>
        <taxon>Clostridia</taxon>
        <taxon>Eubacteriales</taxon>
        <taxon>Clostridiaceae</taxon>
        <taxon>Clostridium</taxon>
    </lineage>
</organism>
<dbReference type="AlphaFoldDB" id="A0A162TTU1"/>
<reference evidence="6 7" key="1">
    <citation type="submission" date="2016-04" db="EMBL/GenBank/DDBJ databases">
        <title>Genome sequence of Clostridium magnum DSM 2767.</title>
        <authorList>
            <person name="Poehlein A."/>
            <person name="Uhlig R."/>
            <person name="Fischer R."/>
            <person name="Bahl H."/>
            <person name="Daniel R."/>
        </authorList>
    </citation>
    <scope>NUCLEOTIDE SEQUENCE [LARGE SCALE GENOMIC DNA]</scope>
    <source>
        <strain evidence="6 7">DSM 2767</strain>
    </source>
</reference>